<evidence type="ECO:0000313" key="1">
    <source>
        <dbReference type="EMBL" id="GAA3702889.1"/>
    </source>
</evidence>
<dbReference type="EMBL" id="BAAAYX010000004">
    <property type="protein sequence ID" value="GAA3702889.1"/>
    <property type="molecule type" value="Genomic_DNA"/>
</dbReference>
<organism evidence="1 2">
    <name type="scientific">Microlunatus aurantiacus</name>
    <dbReference type="NCBI Taxonomy" id="446786"/>
    <lineage>
        <taxon>Bacteria</taxon>
        <taxon>Bacillati</taxon>
        <taxon>Actinomycetota</taxon>
        <taxon>Actinomycetes</taxon>
        <taxon>Propionibacteriales</taxon>
        <taxon>Propionibacteriaceae</taxon>
        <taxon>Microlunatus</taxon>
    </lineage>
</organism>
<dbReference type="RefSeq" id="WP_344812189.1">
    <property type="nucleotide sequence ID" value="NZ_BAAAYX010000004.1"/>
</dbReference>
<reference evidence="2" key="1">
    <citation type="journal article" date="2019" name="Int. J. Syst. Evol. Microbiol.">
        <title>The Global Catalogue of Microorganisms (GCM) 10K type strain sequencing project: providing services to taxonomists for standard genome sequencing and annotation.</title>
        <authorList>
            <consortium name="The Broad Institute Genomics Platform"/>
            <consortium name="The Broad Institute Genome Sequencing Center for Infectious Disease"/>
            <person name="Wu L."/>
            <person name="Ma J."/>
        </authorList>
    </citation>
    <scope>NUCLEOTIDE SEQUENCE [LARGE SCALE GENOMIC DNA]</scope>
    <source>
        <strain evidence="2">JCM 16548</strain>
    </source>
</reference>
<evidence type="ECO:0000313" key="2">
    <source>
        <dbReference type="Proteomes" id="UP001500051"/>
    </source>
</evidence>
<dbReference type="InterPro" id="IPR029062">
    <property type="entry name" value="Class_I_gatase-like"/>
</dbReference>
<keyword evidence="2" id="KW-1185">Reference proteome</keyword>
<accession>A0ABP7DDJ4</accession>
<sequence>MDVTVLGPQRRTTATRTAVAELIPTGSVATVNAGWRERESADTELGEVLGGRMVNLRLYQRWQELVNEDPDYAAAERGLTELLEEQQTVYAQRLFHAVAAIEEVNRRDKMSTVRAAAVADGIRALRALDTWHLAEVASSRHRFYAETSIGDRESVRRHRLELAELVHDSAGLVIAGGHVGVLLHLLHVFGLVTMIKEPVITWSAGAMALSDRVVLFGTHRPAGRRLPEVWAEGLGVFPGALVFPHPRHRLPMHDPYQLALLARRFKSWSCLLFDDGARVDLTGSWPPPVGARWLTRDGAVWARTEDHIVEERAGVPFDESGHPARRPIDADVVTARTA</sequence>
<name>A0ABP7DDJ4_9ACTN</name>
<dbReference type="Gene3D" id="3.40.50.880">
    <property type="match status" value="1"/>
</dbReference>
<dbReference type="SUPFAM" id="SSF52317">
    <property type="entry name" value="Class I glutamine amidotransferase-like"/>
    <property type="match status" value="1"/>
</dbReference>
<dbReference type="Proteomes" id="UP001500051">
    <property type="component" value="Unassembled WGS sequence"/>
</dbReference>
<proteinExistence type="predicted"/>
<gene>
    <name evidence="1" type="ORF">GCM10022204_20060</name>
</gene>
<protein>
    <submittedName>
        <fullName evidence="1">Uncharacterized protein</fullName>
    </submittedName>
</protein>
<comment type="caution">
    <text evidence="1">The sequence shown here is derived from an EMBL/GenBank/DDBJ whole genome shotgun (WGS) entry which is preliminary data.</text>
</comment>